<comment type="caution">
    <text evidence="1">The sequence shown here is derived from an EMBL/GenBank/DDBJ whole genome shotgun (WGS) entry which is preliminary data.</text>
</comment>
<reference evidence="1" key="1">
    <citation type="submission" date="2020-10" db="EMBL/GenBank/DDBJ databases">
        <authorList>
            <person name="Kusch S."/>
        </authorList>
    </citation>
    <scope>NUCLEOTIDE SEQUENCE</scope>
    <source>
        <strain evidence="1">SwB9</strain>
    </source>
</reference>
<sequence length="117" mass="13451">MCIHKRMIFTECGHSRWGKEVKACDQELAFRISPTTSVSCDTMYGHPMHTIKIGQICKTCETKRGNTDRTAEKLKEALKDIRESVERMEKMQEMFVTENKASIDADFDDVAALESWD</sequence>
<dbReference type="OrthoDB" id="3551700at2759"/>
<evidence type="ECO:0000313" key="2">
    <source>
        <dbReference type="Proteomes" id="UP000624404"/>
    </source>
</evidence>
<proteinExistence type="predicted"/>
<dbReference type="EMBL" id="CAJHIA010000024">
    <property type="protein sequence ID" value="CAD6447014.1"/>
    <property type="molecule type" value="Genomic_DNA"/>
</dbReference>
<name>A0A8H2VY15_9HELO</name>
<accession>A0A8H2VY15</accession>
<organism evidence="1 2">
    <name type="scientific">Sclerotinia trifoliorum</name>
    <dbReference type="NCBI Taxonomy" id="28548"/>
    <lineage>
        <taxon>Eukaryota</taxon>
        <taxon>Fungi</taxon>
        <taxon>Dikarya</taxon>
        <taxon>Ascomycota</taxon>
        <taxon>Pezizomycotina</taxon>
        <taxon>Leotiomycetes</taxon>
        <taxon>Helotiales</taxon>
        <taxon>Sclerotiniaceae</taxon>
        <taxon>Sclerotinia</taxon>
    </lineage>
</organism>
<dbReference type="AlphaFoldDB" id="A0A8H2VY15"/>
<evidence type="ECO:0000313" key="1">
    <source>
        <dbReference type="EMBL" id="CAD6447014.1"/>
    </source>
</evidence>
<keyword evidence="2" id="KW-1185">Reference proteome</keyword>
<protein>
    <submittedName>
        <fullName evidence="1">B5fe03a3-a6a1-4a4d-9aaf-384ef8babeb3-CDS</fullName>
    </submittedName>
</protein>
<gene>
    <name evidence="1" type="ORF">SCLTRI_LOCUS6806</name>
</gene>
<dbReference type="Proteomes" id="UP000624404">
    <property type="component" value="Unassembled WGS sequence"/>
</dbReference>